<dbReference type="GO" id="GO:0005743">
    <property type="term" value="C:mitochondrial inner membrane"/>
    <property type="evidence" value="ECO:0007669"/>
    <property type="project" value="UniProtKB-SubCell"/>
</dbReference>
<evidence type="ECO:0000256" key="17">
    <source>
        <dbReference type="ARBA" id="ARBA00049551"/>
    </source>
</evidence>
<organism evidence="20">
    <name type="scientific">Nabis apicalis</name>
    <dbReference type="NCBI Taxonomy" id="452402"/>
    <lineage>
        <taxon>Eukaryota</taxon>
        <taxon>Metazoa</taxon>
        <taxon>Ecdysozoa</taxon>
        <taxon>Arthropoda</taxon>
        <taxon>Hexapoda</taxon>
        <taxon>Insecta</taxon>
        <taxon>Pterygota</taxon>
        <taxon>Neoptera</taxon>
        <taxon>Paraneoptera</taxon>
        <taxon>Hemiptera</taxon>
        <taxon>Heteroptera</taxon>
        <taxon>Panheteroptera</taxon>
        <taxon>Cimicomorpha</taxon>
        <taxon>Nabidae</taxon>
        <taxon>Nabinae</taxon>
        <taxon>Nabis</taxon>
        <taxon>Mila</taxon>
    </lineage>
</organism>
<evidence type="ECO:0000256" key="13">
    <source>
        <dbReference type="ARBA" id="ARBA00023027"/>
    </source>
</evidence>
<comment type="subcellular location">
    <subcellularLocation>
        <location evidence="2 18">Mitochondrion inner membrane</location>
        <topology evidence="2 18">Multi-pass membrane protein</topology>
    </subcellularLocation>
</comment>
<evidence type="ECO:0000256" key="1">
    <source>
        <dbReference type="ARBA" id="ARBA00003257"/>
    </source>
</evidence>
<reference evidence="20" key="1">
    <citation type="journal article" date="2012" name="PLoS ONE">
        <title>Comparative mitogenomic analysis of damsel bugs representing three tribes in the family Nabidae (Insecta: Hemiptera).</title>
        <authorList>
            <person name="Li H."/>
            <person name="Liu H.Y."/>
            <person name="Song F."/>
            <person name="Shi A.M."/>
            <person name="Zhou X.G."/>
            <person name="Cai W.Z."/>
        </authorList>
    </citation>
    <scope>NUCLEOTIDE SEQUENCE</scope>
</reference>
<evidence type="ECO:0000256" key="3">
    <source>
        <dbReference type="ARBA" id="ARBA00007012"/>
    </source>
</evidence>
<keyword evidence="12 18" id="KW-1133">Transmembrane helix</keyword>
<feature type="transmembrane region" description="Helical" evidence="18">
    <location>
        <begin position="57"/>
        <end position="77"/>
    </location>
</feature>
<feature type="transmembrane region" description="Helical" evidence="18">
    <location>
        <begin position="5"/>
        <end position="21"/>
    </location>
</feature>
<evidence type="ECO:0000256" key="8">
    <source>
        <dbReference type="ARBA" id="ARBA00022692"/>
    </source>
</evidence>
<dbReference type="PANTHER" id="PTHR46552:SF1">
    <property type="entry name" value="NADH-UBIQUINONE OXIDOREDUCTASE CHAIN 2"/>
    <property type="match status" value="1"/>
</dbReference>
<name>K7NBP1_9HEMI</name>
<dbReference type="GeneID" id="14048546"/>
<evidence type="ECO:0000313" key="20">
    <source>
        <dbReference type="EMBL" id="AEI53329.1"/>
    </source>
</evidence>
<evidence type="ECO:0000256" key="4">
    <source>
        <dbReference type="ARBA" id="ARBA00012944"/>
    </source>
</evidence>
<feature type="transmembrane region" description="Helical" evidence="18">
    <location>
        <begin position="228"/>
        <end position="248"/>
    </location>
</feature>
<evidence type="ECO:0000256" key="6">
    <source>
        <dbReference type="ARBA" id="ARBA00022448"/>
    </source>
</evidence>
<keyword evidence="8 18" id="KW-0812">Transmembrane</keyword>
<dbReference type="EMBL" id="JF907590">
    <property type="protein sequence ID" value="AEI53329.1"/>
    <property type="molecule type" value="Genomic_DNA"/>
</dbReference>
<accession>K7NBP1</accession>
<dbReference type="AlphaFoldDB" id="K7NBP1"/>
<evidence type="ECO:0000256" key="18">
    <source>
        <dbReference type="RuleBase" id="RU003403"/>
    </source>
</evidence>
<dbReference type="GO" id="GO:0006120">
    <property type="term" value="P:mitochondrial electron transport, NADH to ubiquinone"/>
    <property type="evidence" value="ECO:0007669"/>
    <property type="project" value="InterPro"/>
</dbReference>
<dbReference type="RefSeq" id="YP_007025086.1">
    <property type="nucleotide sequence ID" value="NC_019594.1"/>
</dbReference>
<dbReference type="CTD" id="4536"/>
<dbReference type="PRINTS" id="PR01436">
    <property type="entry name" value="NADHDHGNASE2"/>
</dbReference>
<sequence>MTCDLNLLFFTITIFSALVVISSNNWISMWMGLEMNLMAFIPYISKSKNHFMSQSSMMYFLTQSMGSLLMLFTILSSNMINNYMNIMLILSMCIKTGTPPFHSWLPEMMSKMNWMKGYTLMTLQKIAPLTIMSKTNHSVLLLMLIIMSVLIGAIGGINQTSMRKLMAYSSINHTGWMISCMYINNMSWMMYFIMYTTILAPIILWLNNNKIYYINQINSSVKNTMEKLIMSMMMLSMGGLPPFIGFYPKWMVIQYMINMQTKWIIIIMVMSSLLTLYFYIKMISSYLLMNNSTNKWMIKSIKSSNYSTLAMTLNMILPLLMYINMY</sequence>
<feature type="transmembrane region" description="Helical" evidence="18">
    <location>
        <begin position="304"/>
        <end position="323"/>
    </location>
</feature>
<evidence type="ECO:0000256" key="14">
    <source>
        <dbReference type="ARBA" id="ARBA00023075"/>
    </source>
</evidence>
<keyword evidence="10 18" id="KW-1278">Translocase</keyword>
<evidence type="ECO:0000256" key="7">
    <source>
        <dbReference type="ARBA" id="ARBA00022660"/>
    </source>
</evidence>
<dbReference type="EC" id="7.1.1.2" evidence="4 18"/>
<dbReference type="PANTHER" id="PTHR46552">
    <property type="entry name" value="NADH-UBIQUINONE OXIDOREDUCTASE CHAIN 2"/>
    <property type="match status" value="1"/>
</dbReference>
<keyword evidence="9 18" id="KW-0999">Mitochondrion inner membrane</keyword>
<evidence type="ECO:0000256" key="9">
    <source>
        <dbReference type="ARBA" id="ARBA00022792"/>
    </source>
</evidence>
<evidence type="ECO:0000256" key="12">
    <source>
        <dbReference type="ARBA" id="ARBA00022989"/>
    </source>
</evidence>
<evidence type="ECO:0000256" key="2">
    <source>
        <dbReference type="ARBA" id="ARBA00004448"/>
    </source>
</evidence>
<keyword evidence="14 18" id="KW-0830">Ubiquinone</keyword>
<dbReference type="InterPro" id="IPR003917">
    <property type="entry name" value="NADH_UbQ_OxRdtase_chain2"/>
</dbReference>
<feature type="transmembrane region" description="Helical" evidence="18">
    <location>
        <begin position="188"/>
        <end position="207"/>
    </location>
</feature>
<comment type="catalytic activity">
    <reaction evidence="17 18">
        <text>a ubiquinone + NADH + 5 H(+)(in) = a ubiquinol + NAD(+) + 4 H(+)(out)</text>
        <dbReference type="Rhea" id="RHEA:29091"/>
        <dbReference type="Rhea" id="RHEA-COMP:9565"/>
        <dbReference type="Rhea" id="RHEA-COMP:9566"/>
        <dbReference type="ChEBI" id="CHEBI:15378"/>
        <dbReference type="ChEBI" id="CHEBI:16389"/>
        <dbReference type="ChEBI" id="CHEBI:17976"/>
        <dbReference type="ChEBI" id="CHEBI:57540"/>
        <dbReference type="ChEBI" id="CHEBI:57945"/>
        <dbReference type="EC" id="7.1.1.2"/>
    </reaction>
</comment>
<dbReference type="GO" id="GO:0008137">
    <property type="term" value="F:NADH dehydrogenase (ubiquinone) activity"/>
    <property type="evidence" value="ECO:0007669"/>
    <property type="project" value="UniProtKB-EC"/>
</dbReference>
<keyword evidence="11 18" id="KW-0249">Electron transport</keyword>
<keyword evidence="15 18" id="KW-0496">Mitochondrion</keyword>
<keyword evidence="13 18" id="KW-0520">NAD</keyword>
<feature type="domain" description="NADH:quinone oxidoreductase/Mrp antiporter transmembrane" evidence="19">
    <location>
        <begin position="23"/>
        <end position="275"/>
    </location>
</feature>
<evidence type="ECO:0000259" key="19">
    <source>
        <dbReference type="Pfam" id="PF00361"/>
    </source>
</evidence>
<gene>
    <name evidence="20" type="primary">ND2</name>
</gene>
<dbReference type="Pfam" id="PF00361">
    <property type="entry name" value="Proton_antipo_M"/>
    <property type="match status" value="1"/>
</dbReference>
<evidence type="ECO:0000256" key="15">
    <source>
        <dbReference type="ARBA" id="ARBA00023128"/>
    </source>
</evidence>
<evidence type="ECO:0000256" key="5">
    <source>
        <dbReference type="ARBA" id="ARBA00021008"/>
    </source>
</evidence>
<comment type="similarity">
    <text evidence="3 18">Belongs to the complex I subunit 2 family.</text>
</comment>
<comment type="function">
    <text evidence="18">Core subunit of the mitochondrial membrane respiratory chain NADH dehydrogenase (Complex I) which catalyzes electron transfer from NADH through the respiratory chain, using ubiquinone as an electron acceptor. Essential for the catalytic activity and assembly of complex I.</text>
</comment>
<proteinExistence type="inferred from homology"/>
<evidence type="ECO:0000256" key="11">
    <source>
        <dbReference type="ARBA" id="ARBA00022982"/>
    </source>
</evidence>
<evidence type="ECO:0000256" key="10">
    <source>
        <dbReference type="ARBA" id="ARBA00022967"/>
    </source>
</evidence>
<keyword evidence="6" id="KW-0813">Transport</keyword>
<feature type="transmembrane region" description="Helical" evidence="18">
    <location>
        <begin position="263"/>
        <end position="283"/>
    </location>
</feature>
<evidence type="ECO:0000256" key="16">
    <source>
        <dbReference type="ARBA" id="ARBA00023136"/>
    </source>
</evidence>
<geneLocation type="mitochondrion" evidence="20"/>
<feature type="transmembrane region" description="Helical" evidence="18">
    <location>
        <begin position="139"/>
        <end position="157"/>
    </location>
</feature>
<dbReference type="InterPro" id="IPR001750">
    <property type="entry name" value="ND/Mrp_TM"/>
</dbReference>
<protein>
    <recommendedName>
        <fullName evidence="5 18">NADH-ubiquinone oxidoreductase chain 2</fullName>
        <ecNumber evidence="4 18">7.1.1.2</ecNumber>
    </recommendedName>
</protein>
<dbReference type="InterPro" id="IPR050175">
    <property type="entry name" value="Complex_I_Subunit_2"/>
</dbReference>
<keyword evidence="7 18" id="KW-0679">Respiratory chain</keyword>
<keyword evidence="16 18" id="KW-0472">Membrane</keyword>
<comment type="function">
    <text evidence="1">Core subunit of the mitochondrial membrane respiratory chain NADH dehydrogenase (Complex I) that is believed to belong to the minimal assembly required for catalysis. Complex I functions in the transfer of electrons from NADH to the respiratory chain. The immediate electron acceptor for the enzyme is believed to be ubiquinone.</text>
</comment>